<keyword evidence="1" id="KW-0472">Membrane</keyword>
<proteinExistence type="predicted"/>
<reference evidence="2" key="1">
    <citation type="submission" date="2016-06" db="UniProtKB">
        <authorList>
            <consortium name="WormBaseParasite"/>
        </authorList>
    </citation>
    <scope>IDENTIFICATION</scope>
</reference>
<accession>A0A183TP60</accession>
<evidence type="ECO:0000313" key="2">
    <source>
        <dbReference type="WBParaSite" id="SSLN_0001894101-mRNA-1"/>
    </source>
</evidence>
<name>A0A183TP60_SCHSO</name>
<organism evidence="2">
    <name type="scientific">Schistocephalus solidus</name>
    <name type="common">Tapeworm</name>
    <dbReference type="NCBI Taxonomy" id="70667"/>
    <lineage>
        <taxon>Eukaryota</taxon>
        <taxon>Metazoa</taxon>
        <taxon>Spiralia</taxon>
        <taxon>Lophotrochozoa</taxon>
        <taxon>Platyhelminthes</taxon>
        <taxon>Cestoda</taxon>
        <taxon>Eucestoda</taxon>
        <taxon>Diphyllobothriidea</taxon>
        <taxon>Diphyllobothriidae</taxon>
        <taxon>Schistocephalus</taxon>
    </lineage>
</organism>
<keyword evidence="1" id="KW-0812">Transmembrane</keyword>
<protein>
    <submittedName>
        <fullName evidence="2">PKD_channel domain-containing protein</fullName>
    </submittedName>
</protein>
<keyword evidence="1" id="KW-1133">Transmembrane helix</keyword>
<feature type="transmembrane region" description="Helical" evidence="1">
    <location>
        <begin position="85"/>
        <end position="107"/>
    </location>
</feature>
<sequence length="268" mass="29682">LFPTVGIAICDWATTEAQADVGTATDATVSSTAVAASLPPDWWLSRLISECAYAATAAAAAQSMKRQRWLAQRSQRPAAALIMRLKLRLIVLVVGIYLLISTFIFILPLSPQTLGPVDDVQAQYKKINYDVDGTASSCRCSLPPQQQQSAAVWRWPPRRVQDLICPSDGTYDLTICVGVSGTGVEPTKLELRLNELRHRKPGLQHANDGWSLLRQWYELEDDDKLEQYDMYMVAINATPNKQQAPFIGSVAVVEEAFTSAKPENRPRH</sequence>
<evidence type="ECO:0000256" key="1">
    <source>
        <dbReference type="SAM" id="Phobius"/>
    </source>
</evidence>
<dbReference type="WBParaSite" id="SSLN_0001894101-mRNA-1">
    <property type="protein sequence ID" value="SSLN_0001894101-mRNA-1"/>
    <property type="gene ID" value="SSLN_0001894101"/>
</dbReference>
<dbReference type="AlphaFoldDB" id="A0A183TP60"/>